<reference evidence="4" key="1">
    <citation type="journal article" date="2017" name="Plant J.">
        <title>The pomegranate (Punica granatum L.) genome and the genomics of punicalagin biosynthesis.</title>
        <authorList>
            <person name="Qin G."/>
            <person name="Xu C."/>
            <person name="Ming R."/>
            <person name="Tang H."/>
            <person name="Guyot R."/>
            <person name="Kramer E.M."/>
            <person name="Hu Y."/>
            <person name="Yi X."/>
            <person name="Qi Y."/>
            <person name="Xu X."/>
            <person name="Gao Z."/>
            <person name="Pan H."/>
            <person name="Jian J."/>
            <person name="Tian Y."/>
            <person name="Yue Z."/>
            <person name="Xu Y."/>
        </authorList>
    </citation>
    <scope>NUCLEOTIDE SEQUENCE [LARGE SCALE GENOMIC DNA]</scope>
    <source>
        <strain evidence="4">cv. Dabenzi</strain>
    </source>
</reference>
<organism evidence="2 4">
    <name type="scientific">Punica granatum</name>
    <name type="common">Pomegranate</name>
    <dbReference type="NCBI Taxonomy" id="22663"/>
    <lineage>
        <taxon>Eukaryota</taxon>
        <taxon>Viridiplantae</taxon>
        <taxon>Streptophyta</taxon>
        <taxon>Embryophyta</taxon>
        <taxon>Tracheophyta</taxon>
        <taxon>Spermatophyta</taxon>
        <taxon>Magnoliopsida</taxon>
        <taxon>eudicotyledons</taxon>
        <taxon>Gunneridae</taxon>
        <taxon>Pentapetalae</taxon>
        <taxon>rosids</taxon>
        <taxon>malvids</taxon>
        <taxon>Myrtales</taxon>
        <taxon>Lythraceae</taxon>
        <taxon>Punica</taxon>
    </lineage>
</organism>
<name>A0A218X4S5_PUNGR</name>
<accession>A0A218X4S5</accession>
<protein>
    <submittedName>
        <fullName evidence="2">Uncharacterized protein</fullName>
    </submittedName>
</protein>
<dbReference type="EMBL" id="MTKT01002440">
    <property type="protein sequence ID" value="OWM79491.1"/>
    <property type="molecule type" value="Genomic_DNA"/>
</dbReference>
<evidence type="ECO:0000313" key="3">
    <source>
        <dbReference type="EMBL" id="PKI38398.1"/>
    </source>
</evidence>
<comment type="caution">
    <text evidence="2">The sequence shown here is derived from an EMBL/GenBank/DDBJ whole genome shotgun (WGS) entry which is preliminary data.</text>
</comment>
<feature type="compositionally biased region" description="Basic and acidic residues" evidence="1">
    <location>
        <begin position="72"/>
        <end position="92"/>
    </location>
</feature>
<keyword evidence="5" id="KW-1185">Reference proteome</keyword>
<sequence>MLDELGRAVTGRDPVGWTGPEWAEWAELSRTRAGAAAGGLGHCWTGPSAAGLDRCCWTRPLVGLLGDSPVQPERKEIDPVSRTRNSEGEGRRFGGRAEGVVELMVAGPAEGKRASFGLGGIRTS</sequence>
<evidence type="ECO:0000256" key="1">
    <source>
        <dbReference type="SAM" id="MobiDB-lite"/>
    </source>
</evidence>
<dbReference type="Proteomes" id="UP000197138">
    <property type="component" value="Unassembled WGS sequence"/>
</dbReference>
<proteinExistence type="predicted"/>
<reference evidence="2" key="2">
    <citation type="submission" date="2017-06" db="EMBL/GenBank/DDBJ databases">
        <title>The pomegranate genome and the genomics of punicalagin biosynthesis.</title>
        <authorList>
            <person name="Xu C."/>
        </authorList>
    </citation>
    <scope>NUCLEOTIDE SEQUENCE [LARGE SCALE GENOMIC DNA]</scope>
    <source>
        <tissue evidence="2">Fresh leaf</tissue>
    </source>
</reference>
<dbReference type="AlphaFoldDB" id="A0A218X4S5"/>
<gene>
    <name evidence="2" type="ORF">CDL15_Pgr022903</name>
    <name evidence="3" type="ORF">CRG98_041213</name>
</gene>
<reference evidence="3 5" key="3">
    <citation type="submission" date="2017-11" db="EMBL/GenBank/DDBJ databases">
        <title>De-novo sequencing of pomegranate (Punica granatum L.) genome.</title>
        <authorList>
            <person name="Akparov Z."/>
            <person name="Amiraslanov A."/>
            <person name="Hajiyeva S."/>
            <person name="Abbasov M."/>
            <person name="Kaur K."/>
            <person name="Hamwieh A."/>
            <person name="Solovyev V."/>
            <person name="Salamov A."/>
            <person name="Braich B."/>
            <person name="Kosarev P."/>
            <person name="Mahmoud A."/>
            <person name="Hajiyev E."/>
            <person name="Babayeva S."/>
            <person name="Izzatullayeva V."/>
            <person name="Mammadov A."/>
            <person name="Mammadov A."/>
            <person name="Sharifova S."/>
            <person name="Ojaghi J."/>
            <person name="Eynullazada K."/>
            <person name="Bayramov B."/>
            <person name="Abdulazimova A."/>
            <person name="Shahmuradov I."/>
        </authorList>
    </citation>
    <scope>NUCLEOTIDE SEQUENCE [LARGE SCALE GENOMIC DNA]</scope>
    <source>
        <strain evidence="3">AG2017</strain>
        <strain evidence="5">cv. AG2017</strain>
        <tissue evidence="3">Leaf</tissue>
    </source>
</reference>
<feature type="region of interest" description="Disordered" evidence="1">
    <location>
        <begin position="67"/>
        <end position="94"/>
    </location>
</feature>
<evidence type="ECO:0000313" key="2">
    <source>
        <dbReference type="EMBL" id="OWM79491.1"/>
    </source>
</evidence>
<evidence type="ECO:0000313" key="4">
    <source>
        <dbReference type="Proteomes" id="UP000197138"/>
    </source>
</evidence>
<evidence type="ECO:0000313" key="5">
    <source>
        <dbReference type="Proteomes" id="UP000233551"/>
    </source>
</evidence>
<dbReference type="Proteomes" id="UP000233551">
    <property type="component" value="Unassembled WGS sequence"/>
</dbReference>
<dbReference type="EMBL" id="PGOL01004111">
    <property type="protein sequence ID" value="PKI38398.1"/>
    <property type="molecule type" value="Genomic_DNA"/>
</dbReference>